<evidence type="ECO:0000259" key="14">
    <source>
        <dbReference type="PROSITE" id="PS50975"/>
    </source>
</evidence>
<keyword evidence="13" id="KW-0444">Lipid biosynthesis</keyword>
<dbReference type="PROSITE" id="PS50979">
    <property type="entry name" value="BC"/>
    <property type="match status" value="1"/>
</dbReference>
<evidence type="ECO:0000256" key="1">
    <source>
        <dbReference type="ARBA" id="ARBA00003761"/>
    </source>
</evidence>
<keyword evidence="6" id="KW-0479">Metal-binding</keyword>
<dbReference type="PANTHER" id="PTHR48095:SF2">
    <property type="entry name" value="BIOTIN CARBOXYLASE, CHLOROPLASTIC"/>
    <property type="match status" value="1"/>
</dbReference>
<dbReference type="InterPro" id="IPR011761">
    <property type="entry name" value="ATP-grasp"/>
</dbReference>
<keyword evidence="13" id="KW-0443">Lipid metabolism</keyword>
<evidence type="ECO:0000256" key="8">
    <source>
        <dbReference type="ARBA" id="ARBA00022840"/>
    </source>
</evidence>
<evidence type="ECO:0000256" key="11">
    <source>
        <dbReference type="ARBA" id="ARBA00048600"/>
    </source>
</evidence>
<dbReference type="Pfam" id="PF02786">
    <property type="entry name" value="CPSase_L_D2"/>
    <property type="match status" value="1"/>
</dbReference>
<reference evidence="16" key="1">
    <citation type="journal article" date="2005" name="Environ. Microbiol.">
        <title>Genetic and functional properties of uncultivated thermophilic crenarchaeotes from a subsurface gold mine as revealed by analysis of genome fragments.</title>
        <authorList>
            <person name="Nunoura T."/>
            <person name="Hirayama H."/>
            <person name="Takami H."/>
            <person name="Oida H."/>
            <person name="Nishi S."/>
            <person name="Shimamura S."/>
            <person name="Suzuki Y."/>
            <person name="Inagaki F."/>
            <person name="Takai K."/>
            <person name="Nealson K.H."/>
            <person name="Horikoshi K."/>
        </authorList>
    </citation>
    <scope>NUCLEOTIDE SEQUENCE</scope>
</reference>
<dbReference type="FunFam" id="3.40.50.20:FF:000010">
    <property type="entry name" value="Propionyl-CoA carboxylase subunit alpha"/>
    <property type="match status" value="1"/>
</dbReference>
<keyword evidence="5 13" id="KW-0436">Ligase</keyword>
<dbReference type="InterPro" id="IPR051602">
    <property type="entry name" value="ACC_Biotin_Carboxylase"/>
</dbReference>
<dbReference type="InterPro" id="IPR005479">
    <property type="entry name" value="CPAse_ATP-bd"/>
</dbReference>
<dbReference type="FunFam" id="3.30.1490.20:FF:000018">
    <property type="entry name" value="Biotin carboxylase"/>
    <property type="match status" value="1"/>
</dbReference>
<comment type="catalytic activity">
    <reaction evidence="11 13">
        <text>N(6)-biotinyl-L-lysyl-[protein] + hydrogencarbonate + ATP = N(6)-carboxybiotinyl-L-lysyl-[protein] + ADP + phosphate + H(+)</text>
        <dbReference type="Rhea" id="RHEA:13501"/>
        <dbReference type="Rhea" id="RHEA-COMP:10505"/>
        <dbReference type="Rhea" id="RHEA-COMP:10506"/>
        <dbReference type="ChEBI" id="CHEBI:15378"/>
        <dbReference type="ChEBI" id="CHEBI:17544"/>
        <dbReference type="ChEBI" id="CHEBI:30616"/>
        <dbReference type="ChEBI" id="CHEBI:43474"/>
        <dbReference type="ChEBI" id="CHEBI:83144"/>
        <dbReference type="ChEBI" id="CHEBI:83145"/>
        <dbReference type="ChEBI" id="CHEBI:456216"/>
        <dbReference type="EC" id="6.3.4.14"/>
    </reaction>
</comment>
<protein>
    <recommendedName>
        <fullName evidence="4 13">Biotin carboxylase</fullName>
        <ecNumber evidence="4 13">6.3.4.14</ecNumber>
    </recommendedName>
    <alternativeName>
        <fullName evidence="13">Acetyl-coenzyme A carboxylase biotin carboxylase subunit A</fullName>
    </alternativeName>
</protein>
<organism evidence="16">
    <name type="scientific">uncultured Aquificia bacterium</name>
    <dbReference type="NCBI Taxonomy" id="453415"/>
    <lineage>
        <taxon>Bacteria</taxon>
        <taxon>Pseudomonadati</taxon>
        <taxon>Aquificota</taxon>
        <taxon>Aquificia</taxon>
        <taxon>environmental samples</taxon>
    </lineage>
</organism>
<dbReference type="InterPro" id="IPR011764">
    <property type="entry name" value="Biotin_carboxylation_dom"/>
</dbReference>
<comment type="pathway">
    <text evidence="2 13">Lipid metabolism; malonyl-CoA biosynthesis; malonyl-CoA from acetyl-CoA: step 1/1.</text>
</comment>
<dbReference type="Pfam" id="PF00289">
    <property type="entry name" value="Biotin_carb_N"/>
    <property type="match status" value="1"/>
</dbReference>
<evidence type="ECO:0000256" key="4">
    <source>
        <dbReference type="ARBA" id="ARBA00013263"/>
    </source>
</evidence>
<dbReference type="AlphaFoldDB" id="H5SEJ7"/>
<evidence type="ECO:0000256" key="12">
    <source>
        <dbReference type="PROSITE-ProRule" id="PRU00409"/>
    </source>
</evidence>
<dbReference type="PROSITE" id="PS50975">
    <property type="entry name" value="ATP_GRASP"/>
    <property type="match status" value="1"/>
</dbReference>
<evidence type="ECO:0000256" key="3">
    <source>
        <dbReference type="ARBA" id="ARBA00011750"/>
    </source>
</evidence>
<feature type="domain" description="ATP-grasp" evidence="14">
    <location>
        <begin position="124"/>
        <end position="320"/>
    </location>
</feature>
<dbReference type="GO" id="GO:0004075">
    <property type="term" value="F:biotin carboxylase activity"/>
    <property type="evidence" value="ECO:0007669"/>
    <property type="project" value="UniProtKB-EC"/>
</dbReference>
<evidence type="ECO:0000256" key="6">
    <source>
        <dbReference type="ARBA" id="ARBA00022723"/>
    </source>
</evidence>
<evidence type="ECO:0000313" key="16">
    <source>
        <dbReference type="EMBL" id="BAL54583.1"/>
    </source>
</evidence>
<gene>
    <name evidence="16" type="ORF">HGMM_F16H05C39</name>
</gene>
<keyword evidence="8 12" id="KW-0067">ATP-binding</keyword>
<dbReference type="SMART" id="SM00878">
    <property type="entry name" value="Biotin_carb_C"/>
    <property type="match status" value="1"/>
</dbReference>
<dbReference type="NCBIfam" id="NF006367">
    <property type="entry name" value="PRK08591.1"/>
    <property type="match status" value="1"/>
</dbReference>
<evidence type="ECO:0000256" key="7">
    <source>
        <dbReference type="ARBA" id="ARBA00022741"/>
    </source>
</evidence>
<feature type="domain" description="Biotin carboxylation" evidence="15">
    <location>
        <begin position="5"/>
        <end position="448"/>
    </location>
</feature>
<dbReference type="EC" id="6.3.4.14" evidence="4 13"/>
<evidence type="ECO:0000256" key="13">
    <source>
        <dbReference type="RuleBase" id="RU365063"/>
    </source>
</evidence>
<dbReference type="Pfam" id="PF02785">
    <property type="entry name" value="Biotin_carb_C"/>
    <property type="match status" value="1"/>
</dbReference>
<dbReference type="EMBL" id="AP011693">
    <property type="protein sequence ID" value="BAL54583.1"/>
    <property type="molecule type" value="Genomic_DNA"/>
</dbReference>
<keyword evidence="10 13" id="KW-0092">Biotin</keyword>
<dbReference type="NCBIfam" id="TIGR00514">
    <property type="entry name" value="accC"/>
    <property type="match status" value="1"/>
</dbReference>
<reference evidence="16" key="2">
    <citation type="journal article" date="2012" name="PLoS ONE">
        <title>A Deeply Branching Thermophilic Bacterium with an Ancient Acetyl-CoA Pathway Dominates a Subsurface Ecosystem.</title>
        <authorList>
            <person name="Takami H."/>
            <person name="Noguchi H."/>
            <person name="Takaki Y."/>
            <person name="Uchiyama I."/>
            <person name="Toyoda A."/>
            <person name="Nishi S."/>
            <person name="Chee G.-J."/>
            <person name="Arai W."/>
            <person name="Nunoura T."/>
            <person name="Itoh T."/>
            <person name="Hattori M."/>
            <person name="Takai K."/>
        </authorList>
    </citation>
    <scope>NUCLEOTIDE SEQUENCE</scope>
</reference>
<sequence>MFNCMIKKVLIANRGEIAVRVIRTCKEMGLKTVSIYSEADRDCMHVKLADKSVCIGPAEASKSYLDIPRIMSAIEVSGADAVHPGYGFLAENPRFAEIVSASNKIFIGPPSHVLELIGDKIRSKEVAKKVGIPLVPGSDGCVDIKEAIDTANRIGYPVVIKASAGGGGRGIRVVRNEKELREKLPLAIEEAKVAFGDGRVYIEKYLINPKHIEVQVLADKYGHVISLGERECSIQRRNQKLIEEAPSISISEEQRKQIEEATIEFCRAIGYEGAGTVEFLMDQDGNFYFMEMNGRIQVEHPVTEMITGIDIVKWQIKIARGERLNIKSVERRGFAIEFRINAEDPNNFMPTPGKIEELYLPGGFGVRVDTHIYCGYAVPPYYDSLLAKLIVWGEDRKSVIRRAKRALEEFVISGQGLKTNIDFHRRVISTREFAEGKHHIKFIEEMMV</sequence>
<dbReference type="GO" id="GO:0046872">
    <property type="term" value="F:metal ion binding"/>
    <property type="evidence" value="ECO:0007669"/>
    <property type="project" value="UniProtKB-KW"/>
</dbReference>
<dbReference type="SUPFAM" id="SSF56059">
    <property type="entry name" value="Glutathione synthetase ATP-binding domain-like"/>
    <property type="match status" value="1"/>
</dbReference>
<dbReference type="GO" id="GO:0006633">
    <property type="term" value="P:fatty acid biosynthetic process"/>
    <property type="evidence" value="ECO:0007669"/>
    <property type="project" value="UniProtKB-KW"/>
</dbReference>
<keyword evidence="7 12" id="KW-0547">Nucleotide-binding</keyword>
<evidence type="ECO:0000256" key="2">
    <source>
        <dbReference type="ARBA" id="ARBA00004956"/>
    </source>
</evidence>
<dbReference type="PROSITE" id="PS00866">
    <property type="entry name" value="CPSASE_1"/>
    <property type="match status" value="1"/>
</dbReference>
<accession>H5SEJ7</accession>
<dbReference type="InterPro" id="IPR016185">
    <property type="entry name" value="PreATP-grasp_dom_sf"/>
</dbReference>
<comment type="function">
    <text evidence="1 13">This protein is a component of the acetyl coenzyme A carboxylase complex; first, biotin carboxylase catalyzes the carboxylation of the carrier protein and then the transcarboxylase transfers the carboxyl group to form malonyl-CoA.</text>
</comment>
<keyword evidence="13" id="KW-0275">Fatty acid biosynthesis</keyword>
<evidence type="ECO:0000259" key="15">
    <source>
        <dbReference type="PROSITE" id="PS50979"/>
    </source>
</evidence>
<dbReference type="GO" id="GO:0005524">
    <property type="term" value="F:ATP binding"/>
    <property type="evidence" value="ECO:0007669"/>
    <property type="project" value="UniProtKB-UniRule"/>
</dbReference>
<dbReference type="InterPro" id="IPR005481">
    <property type="entry name" value="BC-like_N"/>
</dbReference>
<keyword evidence="9" id="KW-0460">Magnesium</keyword>
<proteinExistence type="predicted"/>
<dbReference type="SUPFAM" id="SSF51246">
    <property type="entry name" value="Rudiment single hybrid motif"/>
    <property type="match status" value="1"/>
</dbReference>
<name>H5SEJ7_9BACT</name>
<evidence type="ECO:0000256" key="10">
    <source>
        <dbReference type="ARBA" id="ARBA00023267"/>
    </source>
</evidence>
<evidence type="ECO:0000256" key="9">
    <source>
        <dbReference type="ARBA" id="ARBA00022842"/>
    </source>
</evidence>
<keyword evidence="13" id="KW-0276">Fatty acid metabolism</keyword>
<dbReference type="SUPFAM" id="SSF52440">
    <property type="entry name" value="PreATP-grasp domain"/>
    <property type="match status" value="1"/>
</dbReference>
<dbReference type="PANTHER" id="PTHR48095">
    <property type="entry name" value="PYRUVATE CARBOXYLASE SUBUNIT A"/>
    <property type="match status" value="1"/>
</dbReference>
<dbReference type="InterPro" id="IPR005482">
    <property type="entry name" value="Biotin_COase_C"/>
</dbReference>
<dbReference type="InterPro" id="IPR004549">
    <property type="entry name" value="Acetyl_CoA_COase_biotin_COase"/>
</dbReference>
<dbReference type="Gene3D" id="3.30.470.20">
    <property type="entry name" value="ATP-grasp fold, B domain"/>
    <property type="match status" value="1"/>
</dbReference>
<evidence type="ECO:0000256" key="5">
    <source>
        <dbReference type="ARBA" id="ARBA00022598"/>
    </source>
</evidence>
<dbReference type="InterPro" id="IPR011054">
    <property type="entry name" value="Rudment_hybrid_motif"/>
</dbReference>
<comment type="subunit">
    <text evidence="3 13">Acetyl-CoA carboxylase is a heterohexamer of biotin carboxyl carrier protein, biotin carboxylase and the two subunits of carboxyl transferase in a 2:2 complex.</text>
</comment>